<evidence type="ECO:0000256" key="5">
    <source>
        <dbReference type="ARBA" id="ARBA00023204"/>
    </source>
</evidence>
<keyword evidence="9" id="KW-1185">Reference proteome</keyword>
<dbReference type="InterPro" id="IPR010994">
    <property type="entry name" value="RuvA_2-like"/>
</dbReference>
<feature type="domain" description="Helix-hairpin-helix DNA-binding motif class 1" evidence="7">
    <location>
        <begin position="72"/>
        <end position="91"/>
    </location>
</feature>
<keyword evidence="8" id="KW-0547">Nucleotide-binding</keyword>
<comment type="caution">
    <text evidence="6">Lacks conserved residue(s) required for the propagation of feature annotation.</text>
</comment>
<comment type="function">
    <text evidence="6">The RuvA-RuvB-RuvC complex processes Holliday junction (HJ) DNA during genetic recombination and DNA repair, while the RuvA-RuvB complex plays an important role in the rescue of blocked DNA replication forks via replication fork reversal (RFR). RuvA specifically binds to HJ cruciform DNA, conferring on it an open structure. The RuvB hexamer acts as an ATP-dependent pump, pulling dsDNA into and through the RuvAB complex. HJ branch migration allows RuvC to scan DNA until it finds its consensus sequence, where it cleaves and resolves the cruciform DNA.</text>
</comment>
<dbReference type="InterPro" id="IPR013849">
    <property type="entry name" value="DNA_helicase_Holl-junc_RuvA_I"/>
</dbReference>
<dbReference type="Pfam" id="PF01330">
    <property type="entry name" value="RuvA_N"/>
    <property type="match status" value="1"/>
</dbReference>
<comment type="subunit">
    <text evidence="6">Homotetramer. Forms an RuvA(8)-RuvB(12)-Holliday junction (HJ) complex. HJ DNA is sandwiched between 2 RuvA tetramers; dsDNA enters through RuvA and exits via RuvB. An RuvB hexamer assembles on each DNA strand where it exits the tetramer. Each RuvB hexamer is contacted by two RuvA subunits (via domain III) on 2 adjacent RuvB subunits; this complex drives branch migration. In the full resolvosome a probable DNA-RuvA(4)-RuvB(12)-RuvC(2) complex forms which resolves the HJ.</text>
</comment>
<dbReference type="SUPFAM" id="SSF47781">
    <property type="entry name" value="RuvA domain 2-like"/>
    <property type="match status" value="1"/>
</dbReference>
<dbReference type="GO" id="GO:0006281">
    <property type="term" value="P:DNA repair"/>
    <property type="evidence" value="ECO:0007669"/>
    <property type="project" value="UniProtKB-UniRule"/>
</dbReference>
<dbReference type="HOGENOM" id="CLU_087936_2_1_11"/>
<dbReference type="GO" id="GO:0009379">
    <property type="term" value="C:Holliday junction helicase complex"/>
    <property type="evidence" value="ECO:0007669"/>
    <property type="project" value="InterPro"/>
</dbReference>
<dbReference type="InterPro" id="IPR000085">
    <property type="entry name" value="RuvA"/>
</dbReference>
<keyword evidence="1 6" id="KW-0963">Cytoplasm</keyword>
<dbReference type="HAMAP" id="MF_00031">
    <property type="entry name" value="DNA_HJ_migration_RuvA"/>
    <property type="match status" value="1"/>
</dbReference>
<proteinExistence type="inferred from homology"/>
<evidence type="ECO:0000256" key="1">
    <source>
        <dbReference type="ARBA" id="ARBA00022490"/>
    </source>
</evidence>
<name>D7WCE6_9CORY</name>
<dbReference type="Gene3D" id="1.10.8.10">
    <property type="entry name" value="DNA helicase RuvA subunit, C-terminal domain"/>
    <property type="match status" value="1"/>
</dbReference>
<dbReference type="Gene3D" id="1.10.150.20">
    <property type="entry name" value="5' to 3' exonuclease, C-terminal subdomain"/>
    <property type="match status" value="1"/>
</dbReference>
<evidence type="ECO:0000256" key="4">
    <source>
        <dbReference type="ARBA" id="ARBA00023172"/>
    </source>
</evidence>
<evidence type="ECO:0000313" key="9">
    <source>
        <dbReference type="Proteomes" id="UP000004208"/>
    </source>
</evidence>
<keyword evidence="8" id="KW-0347">Helicase</keyword>
<keyword evidence="8" id="KW-0378">Hydrolase</keyword>
<sequence length="207" mass="21585">MIDSLNGEVISIGLDHAVIECAGVGYRFLAPPPTLARLVRGETTRVLTTLVVREDDMTLYGFTDDDARSMFHRLTAVSGLGPKLAIAALSVFTPGELAAHITSGDAKTIQSIPGVGKKMADRMVLELKDKLQGLYPGAAQSEAPEAAGEVPPISGSSFATEQVVEALVGLGFPEKSARAAVDAVAAENDGAESSVLLRAALNRLGKK</sequence>
<gene>
    <name evidence="6 8" type="primary">ruvA</name>
    <name evidence="8" type="ORF">HMPREF0291_11484</name>
</gene>
<dbReference type="InterPro" id="IPR011114">
    <property type="entry name" value="RuvA_C"/>
</dbReference>
<dbReference type="SUPFAM" id="SSF50249">
    <property type="entry name" value="Nucleic acid-binding proteins"/>
    <property type="match status" value="1"/>
</dbReference>
<feature type="region of interest" description="Domain III" evidence="6">
    <location>
        <begin position="154"/>
        <end position="207"/>
    </location>
</feature>
<dbReference type="GO" id="GO:0016787">
    <property type="term" value="F:hydrolase activity"/>
    <property type="evidence" value="ECO:0007669"/>
    <property type="project" value="UniProtKB-KW"/>
</dbReference>
<evidence type="ECO:0000259" key="7">
    <source>
        <dbReference type="SMART" id="SM00278"/>
    </source>
</evidence>
<evidence type="ECO:0000313" key="8">
    <source>
        <dbReference type="EMBL" id="EFK53827.1"/>
    </source>
</evidence>
<dbReference type="eggNOG" id="COG0632">
    <property type="taxonomic scope" value="Bacteria"/>
</dbReference>
<dbReference type="Proteomes" id="UP000004208">
    <property type="component" value="Unassembled WGS sequence"/>
</dbReference>
<dbReference type="SUPFAM" id="SSF46929">
    <property type="entry name" value="DNA helicase RuvA subunit, C-terminal domain"/>
    <property type="match status" value="1"/>
</dbReference>
<feature type="domain" description="Helix-hairpin-helix DNA-binding motif class 1" evidence="7">
    <location>
        <begin position="107"/>
        <end position="126"/>
    </location>
</feature>
<comment type="caution">
    <text evidence="8">The sequence shown here is derived from an EMBL/GenBank/DDBJ whole genome shotgun (WGS) entry which is preliminary data.</text>
</comment>
<dbReference type="InterPro" id="IPR036267">
    <property type="entry name" value="RuvA_C_sf"/>
</dbReference>
<dbReference type="Pfam" id="PF07499">
    <property type="entry name" value="RuvA_C"/>
    <property type="match status" value="1"/>
</dbReference>
<dbReference type="GO" id="GO:0005737">
    <property type="term" value="C:cytoplasm"/>
    <property type="evidence" value="ECO:0007669"/>
    <property type="project" value="UniProtKB-SubCell"/>
</dbReference>
<reference evidence="8" key="1">
    <citation type="submission" date="2010-06" db="EMBL/GenBank/DDBJ databases">
        <authorList>
            <person name="Muzny D."/>
            <person name="Qin X."/>
            <person name="Buhay C."/>
            <person name="Dugan-Rocha S."/>
            <person name="Ding Y."/>
            <person name="Chen G."/>
            <person name="Hawes A."/>
            <person name="Holder M."/>
            <person name="Jhangiani S."/>
            <person name="Johnson A."/>
            <person name="Khan Z."/>
            <person name="Li Z."/>
            <person name="Liu W."/>
            <person name="Liu X."/>
            <person name="Perez L."/>
            <person name="Shen H."/>
            <person name="Wang Q."/>
            <person name="Watt J."/>
            <person name="Xi L."/>
            <person name="Xin Y."/>
            <person name="Zhou J."/>
            <person name="Deng J."/>
            <person name="Jiang H."/>
            <person name="Liu Y."/>
            <person name="Qu J."/>
            <person name="Song X.-Z."/>
            <person name="Zhang L."/>
            <person name="Villasana D."/>
            <person name="Johnson A."/>
            <person name="Liu J."/>
            <person name="Liyanage D."/>
            <person name="Lorensuhewa L."/>
            <person name="Robinson T."/>
            <person name="Song A."/>
            <person name="Song B.-B."/>
            <person name="Dinh H."/>
            <person name="Thornton R."/>
            <person name="Coyle M."/>
            <person name="Francisco L."/>
            <person name="Jackson L."/>
            <person name="Javaid M."/>
            <person name="Korchina V."/>
            <person name="Kovar C."/>
            <person name="Mata R."/>
            <person name="Mathew T."/>
            <person name="Ngo R."/>
            <person name="Nguyen L."/>
            <person name="Nguyen N."/>
            <person name="Okwuonu G."/>
            <person name="Ongeri F."/>
            <person name="Pham C."/>
            <person name="Simmons D."/>
            <person name="Wilczek-Boney K."/>
            <person name="Hale W."/>
            <person name="Jakkamsetti A."/>
            <person name="Pham P."/>
            <person name="Ruth R."/>
            <person name="San Lucas F."/>
            <person name="Warren J."/>
            <person name="Zhang J."/>
            <person name="Zhao Z."/>
            <person name="Zhou C."/>
            <person name="Zhu D."/>
            <person name="Lee S."/>
            <person name="Bess C."/>
            <person name="Blankenburg K."/>
            <person name="Forbes L."/>
            <person name="Fu Q."/>
            <person name="Gubbala S."/>
            <person name="Hirani K."/>
            <person name="Jayaseelan J.C."/>
            <person name="Lara F."/>
            <person name="Munidasa M."/>
            <person name="Palculict T."/>
            <person name="Patil S."/>
            <person name="Pu L.-L."/>
            <person name="Saada N."/>
            <person name="Tang L."/>
            <person name="Weissenberger G."/>
            <person name="Zhu Y."/>
            <person name="Hemphill L."/>
            <person name="Shang Y."/>
            <person name="Youmans B."/>
            <person name="Ayvaz T."/>
            <person name="Ross M."/>
            <person name="Santibanez J."/>
            <person name="Aqrawi P."/>
            <person name="Gross S."/>
            <person name="Joshi V."/>
            <person name="Fowler G."/>
            <person name="Nazareth L."/>
            <person name="Reid J."/>
            <person name="Worley K."/>
            <person name="Petrosino J."/>
            <person name="Highlander S."/>
            <person name="Gibbs R."/>
        </authorList>
    </citation>
    <scope>NUCLEOTIDE SEQUENCE [LARGE SCALE GENOMIC DNA]</scope>
    <source>
        <strain evidence="8">ATCC 33030</strain>
    </source>
</reference>
<protein>
    <recommendedName>
        <fullName evidence="6">Holliday junction branch migration complex subunit RuvA</fullName>
    </recommendedName>
</protein>
<keyword evidence="3 6" id="KW-0238">DNA-binding</keyword>
<dbReference type="AlphaFoldDB" id="D7WCE6"/>
<keyword evidence="4 6" id="KW-0233">DNA recombination</keyword>
<dbReference type="NCBIfam" id="TIGR00084">
    <property type="entry name" value="ruvA"/>
    <property type="match status" value="1"/>
</dbReference>
<dbReference type="GO" id="GO:0005524">
    <property type="term" value="F:ATP binding"/>
    <property type="evidence" value="ECO:0007669"/>
    <property type="project" value="InterPro"/>
</dbReference>
<dbReference type="InterPro" id="IPR012340">
    <property type="entry name" value="NA-bd_OB-fold"/>
</dbReference>
<dbReference type="GO" id="GO:0000400">
    <property type="term" value="F:four-way junction DNA binding"/>
    <property type="evidence" value="ECO:0007669"/>
    <property type="project" value="UniProtKB-UniRule"/>
</dbReference>
<organism evidence="8 9">
    <name type="scientific">Corynebacterium genitalium ATCC 33030</name>
    <dbReference type="NCBI Taxonomy" id="585529"/>
    <lineage>
        <taxon>Bacteria</taxon>
        <taxon>Bacillati</taxon>
        <taxon>Actinomycetota</taxon>
        <taxon>Actinomycetes</taxon>
        <taxon>Mycobacteriales</taxon>
        <taxon>Corynebacteriaceae</taxon>
        <taxon>Corynebacterium</taxon>
    </lineage>
</organism>
<comment type="similarity">
    <text evidence="6">Belongs to the RuvA family.</text>
</comment>
<keyword evidence="5 6" id="KW-0234">DNA repair</keyword>
<dbReference type="GO" id="GO:0009378">
    <property type="term" value="F:four-way junction helicase activity"/>
    <property type="evidence" value="ECO:0007669"/>
    <property type="project" value="InterPro"/>
</dbReference>
<dbReference type="EMBL" id="ACLJ02000003">
    <property type="protein sequence ID" value="EFK53827.1"/>
    <property type="molecule type" value="Genomic_DNA"/>
</dbReference>
<dbReference type="OrthoDB" id="5293449at2"/>
<keyword evidence="2 6" id="KW-0227">DNA damage</keyword>
<dbReference type="Gene3D" id="2.40.50.140">
    <property type="entry name" value="Nucleic acid-binding proteins"/>
    <property type="match status" value="1"/>
</dbReference>
<dbReference type="CDD" id="cd14332">
    <property type="entry name" value="UBA_RuvA_C"/>
    <property type="match status" value="1"/>
</dbReference>
<dbReference type="GO" id="GO:0048476">
    <property type="term" value="C:Holliday junction resolvase complex"/>
    <property type="evidence" value="ECO:0007669"/>
    <property type="project" value="UniProtKB-UniRule"/>
</dbReference>
<dbReference type="STRING" id="585529.HMPREF0291_11484"/>
<evidence type="ECO:0000256" key="2">
    <source>
        <dbReference type="ARBA" id="ARBA00022763"/>
    </source>
</evidence>
<evidence type="ECO:0000256" key="3">
    <source>
        <dbReference type="ARBA" id="ARBA00023125"/>
    </source>
</evidence>
<comment type="subcellular location">
    <subcellularLocation>
        <location evidence="6">Cytoplasm</location>
    </subcellularLocation>
</comment>
<keyword evidence="8" id="KW-0067">ATP-binding</keyword>
<dbReference type="RefSeq" id="WP_005289916.1">
    <property type="nucleotide sequence ID" value="NZ_CM000961.1"/>
</dbReference>
<evidence type="ECO:0000256" key="6">
    <source>
        <dbReference type="HAMAP-Rule" id="MF_00031"/>
    </source>
</evidence>
<dbReference type="GO" id="GO:0006310">
    <property type="term" value="P:DNA recombination"/>
    <property type="evidence" value="ECO:0007669"/>
    <property type="project" value="UniProtKB-UniRule"/>
</dbReference>
<dbReference type="SMART" id="SM00278">
    <property type="entry name" value="HhH1"/>
    <property type="match status" value="2"/>
</dbReference>
<dbReference type="InterPro" id="IPR003583">
    <property type="entry name" value="Hlx-hairpin-Hlx_DNA-bd_motif"/>
</dbReference>
<comment type="domain">
    <text evidence="6">Has three domains with a flexible linker between the domains II and III and assumes an 'L' shape. Domain III is highly mobile and contacts RuvB.</text>
</comment>
<accession>D7WCE6</accession>
<dbReference type="Pfam" id="PF14520">
    <property type="entry name" value="HHH_5"/>
    <property type="match status" value="1"/>
</dbReference>